<reference evidence="1" key="1">
    <citation type="submission" date="2020-01" db="EMBL/GenBank/DDBJ databases">
        <title>Genome sequence of Kobresia littledalei, the first chromosome-level genome in the family Cyperaceae.</title>
        <authorList>
            <person name="Qu G."/>
        </authorList>
    </citation>
    <scope>NUCLEOTIDE SEQUENCE</scope>
    <source>
        <strain evidence="1">C.B.Clarke</strain>
        <tissue evidence="1">Leaf</tissue>
    </source>
</reference>
<gene>
    <name evidence="1" type="ORF">FCM35_KLT16259</name>
</gene>
<proteinExistence type="predicted"/>
<accession>A0A833VWU5</accession>
<dbReference type="EMBL" id="SWLB01000004">
    <property type="protein sequence ID" value="KAF3338788.1"/>
    <property type="molecule type" value="Genomic_DNA"/>
</dbReference>
<keyword evidence="2" id="KW-1185">Reference proteome</keyword>
<evidence type="ECO:0000313" key="2">
    <source>
        <dbReference type="Proteomes" id="UP000623129"/>
    </source>
</evidence>
<name>A0A833VWU5_9POAL</name>
<protein>
    <submittedName>
        <fullName evidence="1">Double-stranded RNA-binding protein 8</fullName>
    </submittedName>
</protein>
<dbReference type="OrthoDB" id="1904943at2759"/>
<evidence type="ECO:0000313" key="1">
    <source>
        <dbReference type="EMBL" id="KAF3338788.1"/>
    </source>
</evidence>
<dbReference type="AlphaFoldDB" id="A0A833VWU5"/>
<comment type="caution">
    <text evidence="1">The sequence shown here is derived from an EMBL/GenBank/DDBJ whole genome shotgun (WGS) entry which is preliminary data.</text>
</comment>
<sequence length="128" mass="13998">MSNTILYPASALSKVAEQSAAEILALSEIPKFGQMLSLSLSLHVSMRACNYIDEIKGDIQYIGAAATTKREAQIKAAHTALLAIQGMLEVCEITDPLVTCHSSCHAYIPLYIFFLPDEKEIIFCGFTQ</sequence>
<dbReference type="Proteomes" id="UP000623129">
    <property type="component" value="Unassembled WGS sequence"/>
</dbReference>
<organism evidence="1 2">
    <name type="scientific">Carex littledalei</name>
    <dbReference type="NCBI Taxonomy" id="544730"/>
    <lineage>
        <taxon>Eukaryota</taxon>
        <taxon>Viridiplantae</taxon>
        <taxon>Streptophyta</taxon>
        <taxon>Embryophyta</taxon>
        <taxon>Tracheophyta</taxon>
        <taxon>Spermatophyta</taxon>
        <taxon>Magnoliopsida</taxon>
        <taxon>Liliopsida</taxon>
        <taxon>Poales</taxon>
        <taxon>Cyperaceae</taxon>
        <taxon>Cyperoideae</taxon>
        <taxon>Cariceae</taxon>
        <taxon>Carex</taxon>
        <taxon>Carex subgen. Euthyceras</taxon>
    </lineage>
</organism>